<dbReference type="AlphaFoldDB" id="A0AAV4GRR7"/>
<evidence type="ECO:0000313" key="1">
    <source>
        <dbReference type="EMBL" id="GFR87766.1"/>
    </source>
</evidence>
<dbReference type="EMBL" id="BMAT01012197">
    <property type="protein sequence ID" value="GFR87766.1"/>
    <property type="molecule type" value="Genomic_DNA"/>
</dbReference>
<proteinExistence type="predicted"/>
<comment type="caution">
    <text evidence="1">The sequence shown here is derived from an EMBL/GenBank/DDBJ whole genome shotgun (WGS) entry which is preliminary data.</text>
</comment>
<evidence type="ECO:0008006" key="3">
    <source>
        <dbReference type="Google" id="ProtNLM"/>
    </source>
</evidence>
<protein>
    <recommendedName>
        <fullName evidence="3">Secreted protein</fullName>
    </recommendedName>
</protein>
<name>A0AAV4GRR7_9GAST</name>
<sequence length="93" mass="10604">MWHRLLFICWEQRGRLVSALDSISGGRRFGSRSCHVAIALRKQFTVSFPSPPTCKMGTLLQATLEFGIYVYNTLHMVCWGISGAALWRHNYAE</sequence>
<evidence type="ECO:0000313" key="2">
    <source>
        <dbReference type="Proteomes" id="UP000762676"/>
    </source>
</evidence>
<organism evidence="1 2">
    <name type="scientific">Elysia marginata</name>
    <dbReference type="NCBI Taxonomy" id="1093978"/>
    <lineage>
        <taxon>Eukaryota</taxon>
        <taxon>Metazoa</taxon>
        <taxon>Spiralia</taxon>
        <taxon>Lophotrochozoa</taxon>
        <taxon>Mollusca</taxon>
        <taxon>Gastropoda</taxon>
        <taxon>Heterobranchia</taxon>
        <taxon>Euthyneura</taxon>
        <taxon>Panpulmonata</taxon>
        <taxon>Sacoglossa</taxon>
        <taxon>Placobranchoidea</taxon>
        <taxon>Plakobranchidae</taxon>
        <taxon>Elysia</taxon>
    </lineage>
</organism>
<accession>A0AAV4GRR7</accession>
<keyword evidence="2" id="KW-1185">Reference proteome</keyword>
<gene>
    <name evidence="1" type="ORF">ElyMa_006084700</name>
</gene>
<dbReference type="Proteomes" id="UP000762676">
    <property type="component" value="Unassembled WGS sequence"/>
</dbReference>
<reference evidence="1 2" key="1">
    <citation type="journal article" date="2021" name="Elife">
        <title>Chloroplast acquisition without the gene transfer in kleptoplastic sea slugs, Plakobranchus ocellatus.</title>
        <authorList>
            <person name="Maeda T."/>
            <person name="Takahashi S."/>
            <person name="Yoshida T."/>
            <person name="Shimamura S."/>
            <person name="Takaki Y."/>
            <person name="Nagai Y."/>
            <person name="Toyoda A."/>
            <person name="Suzuki Y."/>
            <person name="Arimoto A."/>
            <person name="Ishii H."/>
            <person name="Satoh N."/>
            <person name="Nishiyama T."/>
            <person name="Hasebe M."/>
            <person name="Maruyama T."/>
            <person name="Minagawa J."/>
            <person name="Obokata J."/>
            <person name="Shigenobu S."/>
        </authorList>
    </citation>
    <scope>NUCLEOTIDE SEQUENCE [LARGE SCALE GENOMIC DNA]</scope>
</reference>